<dbReference type="PANTHER" id="PTHR33498:SF1">
    <property type="entry name" value="TRANSPOSASE FOR INSERTION SEQUENCE ELEMENT IS1557"/>
    <property type="match status" value="1"/>
</dbReference>
<sequence>MRATTLLNRVLNLTGVRVVDVDPGAGGPLLVRVALKARKRLDCPHCSYSTMAGYDTRWAESTWRHLDFSGRVLVLTMLRRRLVCPSHGVVVQGVPFARPGSRFSTEFEDMTAWLVTRADKTTVSQFARIAWRTVGAICERVVAEQLDESRFEGLVNIGVDEISWRKHHRYLTLVSDHATSKIVWGAPGKNAATLDGFFKEIGPVNTTAIEAVSMDMGPAFAKSVTTNAPGAVICYDPFHVIQLATNALEAFRRSIWQRTRELPDQDIAKKFKGTRWVLLKNPQNLTEKQQVTLAGLERTGGLLWDAYQLKESLREVFAGDLNPDDVMEMITTWCDLAANSNIREFARAAATIRSHTQGIHAAVTRKLSNGRHEGLNNKIRTMTRRSYGFHTPEAALALIMLACGPVEIKLPYQT</sequence>
<dbReference type="RefSeq" id="WP_123254021.1">
    <property type="nucleotide sequence ID" value="NZ_RBED01000050.1"/>
</dbReference>
<comment type="caution">
    <text evidence="4">The sequence shown here is derived from an EMBL/GenBank/DDBJ whole genome shotgun (WGS) entry which is preliminary data.</text>
</comment>
<dbReference type="InterPro" id="IPR029261">
    <property type="entry name" value="Transposase_Znf"/>
</dbReference>
<dbReference type="InterPro" id="IPR032877">
    <property type="entry name" value="Transposase_HTH"/>
</dbReference>
<dbReference type="PANTHER" id="PTHR33498">
    <property type="entry name" value="TRANSPOSASE FOR INSERTION SEQUENCE ELEMENT IS1557"/>
    <property type="match status" value="1"/>
</dbReference>
<dbReference type="InterPro" id="IPR002560">
    <property type="entry name" value="Transposase_DDE"/>
</dbReference>
<dbReference type="Pfam" id="PF13542">
    <property type="entry name" value="HTH_Tnp_ISL3"/>
    <property type="match status" value="1"/>
</dbReference>
<evidence type="ECO:0000313" key="4">
    <source>
        <dbReference type="EMBL" id="RNL58968.1"/>
    </source>
</evidence>
<name>A0A3N0C740_9MICC</name>
<dbReference type="InterPro" id="IPR047951">
    <property type="entry name" value="Transpos_ISL3"/>
</dbReference>
<feature type="domain" description="Transposase IS204/IS1001/IS1096/IS1165 DDE" evidence="1">
    <location>
        <begin position="157"/>
        <end position="394"/>
    </location>
</feature>
<evidence type="ECO:0000313" key="5">
    <source>
        <dbReference type="Proteomes" id="UP000273807"/>
    </source>
</evidence>
<evidence type="ECO:0000259" key="2">
    <source>
        <dbReference type="Pfam" id="PF13542"/>
    </source>
</evidence>
<protein>
    <submittedName>
        <fullName evidence="4">ISL3 family transposase</fullName>
    </submittedName>
</protein>
<evidence type="ECO:0000259" key="1">
    <source>
        <dbReference type="Pfam" id="PF01610"/>
    </source>
</evidence>
<feature type="domain" description="Transposase IS204/IS1001/IS1096/IS1165 zinc-finger" evidence="3">
    <location>
        <begin position="43"/>
        <end position="87"/>
    </location>
</feature>
<dbReference type="Pfam" id="PF14690">
    <property type="entry name" value="Zn_ribbon_ISL3"/>
    <property type="match status" value="1"/>
</dbReference>
<evidence type="ECO:0000259" key="3">
    <source>
        <dbReference type="Pfam" id="PF14690"/>
    </source>
</evidence>
<dbReference type="NCBIfam" id="NF033550">
    <property type="entry name" value="transpos_ISL3"/>
    <property type="match status" value="1"/>
</dbReference>
<organism evidence="4 5">
    <name type="scientific">Arthrobacter oryzae</name>
    <dbReference type="NCBI Taxonomy" id="409290"/>
    <lineage>
        <taxon>Bacteria</taxon>
        <taxon>Bacillati</taxon>
        <taxon>Actinomycetota</taxon>
        <taxon>Actinomycetes</taxon>
        <taxon>Micrococcales</taxon>
        <taxon>Micrococcaceae</taxon>
        <taxon>Arthrobacter</taxon>
    </lineage>
</organism>
<dbReference type="Proteomes" id="UP000273807">
    <property type="component" value="Unassembled WGS sequence"/>
</dbReference>
<dbReference type="AlphaFoldDB" id="A0A3N0C740"/>
<accession>A0A3N0C740</accession>
<keyword evidence="5" id="KW-1185">Reference proteome</keyword>
<dbReference type="EMBL" id="RBED01000050">
    <property type="protein sequence ID" value="RNL58968.1"/>
    <property type="molecule type" value="Genomic_DNA"/>
</dbReference>
<reference evidence="4 5" key="1">
    <citation type="submission" date="2018-10" db="EMBL/GenBank/DDBJ databases">
        <title>Genome sequencing of Arthrobacter oryzae TNB02.</title>
        <authorList>
            <person name="Cho Y.-J."/>
            <person name="Cho A."/>
            <person name="Kim O.-S."/>
        </authorList>
    </citation>
    <scope>NUCLEOTIDE SEQUENCE [LARGE SCALE GENOMIC DNA]</scope>
    <source>
        <strain evidence="4 5">TNB02</strain>
    </source>
</reference>
<dbReference type="Pfam" id="PF01610">
    <property type="entry name" value="DDE_Tnp_ISL3"/>
    <property type="match status" value="1"/>
</dbReference>
<feature type="domain" description="Transposase IS204/IS1001/IS1096/IS1165 helix-turn-helix" evidence="2">
    <location>
        <begin position="94"/>
        <end position="142"/>
    </location>
</feature>
<gene>
    <name evidence="4" type="ORF">D7003_03040</name>
</gene>
<proteinExistence type="predicted"/>
<dbReference type="OrthoDB" id="3238779at2"/>